<dbReference type="Gene3D" id="3.30.450.90">
    <property type="match status" value="1"/>
</dbReference>
<keyword evidence="7" id="KW-1185">Reference proteome</keyword>
<gene>
    <name evidence="6" type="ORF">SAMN05421663_10796</name>
</gene>
<dbReference type="GO" id="GO:0016887">
    <property type="term" value="F:ATP hydrolysis activity"/>
    <property type="evidence" value="ECO:0007669"/>
    <property type="project" value="TreeGrafter"/>
</dbReference>
<evidence type="ECO:0000259" key="4">
    <source>
        <dbReference type="Pfam" id="PF00437"/>
    </source>
</evidence>
<dbReference type="EMBL" id="FMZB01000007">
    <property type="protein sequence ID" value="SDD15604.1"/>
    <property type="molecule type" value="Genomic_DNA"/>
</dbReference>
<dbReference type="InterPro" id="IPR007831">
    <property type="entry name" value="T2SS_GspE_N"/>
</dbReference>
<dbReference type="AlphaFoldDB" id="A0A1G6SG14"/>
<evidence type="ECO:0000256" key="2">
    <source>
        <dbReference type="ARBA" id="ARBA00022741"/>
    </source>
</evidence>
<dbReference type="Pfam" id="PF00437">
    <property type="entry name" value="T2SSE"/>
    <property type="match status" value="1"/>
</dbReference>
<dbReference type="OrthoDB" id="9808272at2"/>
<comment type="similarity">
    <text evidence="1">Belongs to the GSP E family.</text>
</comment>
<evidence type="ECO:0000313" key="7">
    <source>
        <dbReference type="Proteomes" id="UP000198666"/>
    </source>
</evidence>
<dbReference type="Gene3D" id="3.30.300.160">
    <property type="entry name" value="Type II secretion system, protein E, N-terminal domain"/>
    <property type="match status" value="1"/>
</dbReference>
<dbReference type="InterPro" id="IPR001482">
    <property type="entry name" value="T2SS/T4SS_dom"/>
</dbReference>
<evidence type="ECO:0000256" key="3">
    <source>
        <dbReference type="ARBA" id="ARBA00022840"/>
    </source>
</evidence>
<dbReference type="RefSeq" id="WP_093727713.1">
    <property type="nucleotide sequence ID" value="NZ_FMZB01000007.1"/>
</dbReference>
<dbReference type="Proteomes" id="UP000198666">
    <property type="component" value="Unassembled WGS sequence"/>
</dbReference>
<dbReference type="SUPFAM" id="SSF52540">
    <property type="entry name" value="P-loop containing nucleoside triphosphate hydrolases"/>
    <property type="match status" value="1"/>
</dbReference>
<evidence type="ECO:0000313" key="6">
    <source>
        <dbReference type="EMBL" id="SDD15604.1"/>
    </source>
</evidence>
<dbReference type="SUPFAM" id="SSF160246">
    <property type="entry name" value="EspE N-terminal domain-like"/>
    <property type="match status" value="1"/>
</dbReference>
<name>A0A1G6SG14_9BACI</name>
<protein>
    <submittedName>
        <fullName evidence="6">Type IV pilus assembly protein PilB</fullName>
    </submittedName>
</protein>
<dbReference type="Gene3D" id="3.40.50.300">
    <property type="entry name" value="P-loop containing nucleotide triphosphate hydrolases"/>
    <property type="match status" value="1"/>
</dbReference>
<dbReference type="Pfam" id="PF05157">
    <property type="entry name" value="MshEN"/>
    <property type="match status" value="1"/>
</dbReference>
<dbReference type="InterPro" id="IPR027417">
    <property type="entry name" value="P-loop_NTPase"/>
</dbReference>
<accession>A0A1G6SG14</accession>
<dbReference type="CDD" id="cd01129">
    <property type="entry name" value="PulE-GspE-like"/>
    <property type="match status" value="1"/>
</dbReference>
<dbReference type="FunFam" id="3.40.50.300:FF:000398">
    <property type="entry name" value="Type IV pilus assembly ATPase PilB"/>
    <property type="match status" value="1"/>
</dbReference>
<dbReference type="STRING" id="361279.SAMN05421663_10796"/>
<feature type="domain" description="Type II secretion system protein GspE N-terminal" evidence="5">
    <location>
        <begin position="58"/>
        <end position="144"/>
    </location>
</feature>
<dbReference type="PANTHER" id="PTHR30258:SF1">
    <property type="entry name" value="PROTEIN TRANSPORT PROTEIN HOFB HOMOLOG"/>
    <property type="match status" value="1"/>
</dbReference>
<dbReference type="GO" id="GO:0005886">
    <property type="term" value="C:plasma membrane"/>
    <property type="evidence" value="ECO:0007669"/>
    <property type="project" value="TreeGrafter"/>
</dbReference>
<sequence length="540" mass="60508">MAQKKKLGELLTRAGLVTEEQIVEAIKEQRSGQKLGDLLLEKGYITEQQLIEVLEFQLGIPHVSLFRYPFQFDLVKLLPIQFARKHIVIPLSRENNILSVAMYDPMDYYAIDDMEMYTGFSIKPVIAAKADILEAITNVYKEAETGESRLETAAEAAPAIRIVEQLISSGVQLKASDIHMDPYETEVQVRYRIDGDLRRERTLPKSIQAAVVARVKILANMNITETRLPQDGRIKLKMENIHVDLRISVLPTVFGEKVVIRILDLSNVIKGLDELDFSEENYQKYSRLIEQPSGLILFTGPTGSGKSSGLYASINHLNREQFNIITVEDPVEFELQGVNQMQVNSSIGLTFATGLRSILRQDPNIIMVGEIRDSETAEIAIRASLTGHLVFSTLHTNNAIASIPRLMDMNIEPYLVVSSVTGVIAQRLVKRICRDCKETYTPTNVEADLLEKHGLESDTLYRGRGCNSCKQTGYKGRMAVHEMLVVDDKIRELLIQQSSVDAIKQTALENGMKMLVDDGLEKAVQGMTTVDEVLRITVDS</sequence>
<keyword evidence="2" id="KW-0547">Nucleotide-binding</keyword>
<dbReference type="InterPro" id="IPR037257">
    <property type="entry name" value="T2SS_E_N_sf"/>
</dbReference>
<dbReference type="PANTHER" id="PTHR30258">
    <property type="entry name" value="TYPE II SECRETION SYSTEM PROTEIN GSPE-RELATED"/>
    <property type="match status" value="1"/>
</dbReference>
<evidence type="ECO:0000259" key="5">
    <source>
        <dbReference type="Pfam" id="PF05157"/>
    </source>
</evidence>
<proteinExistence type="inferred from homology"/>
<keyword evidence="3" id="KW-0067">ATP-binding</keyword>
<organism evidence="6 7">
    <name type="scientific">Terribacillus halophilus</name>
    <dbReference type="NCBI Taxonomy" id="361279"/>
    <lineage>
        <taxon>Bacteria</taxon>
        <taxon>Bacillati</taxon>
        <taxon>Bacillota</taxon>
        <taxon>Bacilli</taxon>
        <taxon>Bacillales</taxon>
        <taxon>Bacillaceae</taxon>
        <taxon>Terribacillus</taxon>
    </lineage>
</organism>
<evidence type="ECO:0000256" key="1">
    <source>
        <dbReference type="ARBA" id="ARBA00006611"/>
    </source>
</evidence>
<feature type="domain" description="Bacterial type II secretion system protein E" evidence="4">
    <location>
        <begin position="153"/>
        <end position="535"/>
    </location>
</feature>
<dbReference type="GO" id="GO:0005524">
    <property type="term" value="F:ATP binding"/>
    <property type="evidence" value="ECO:0007669"/>
    <property type="project" value="UniProtKB-KW"/>
</dbReference>
<reference evidence="7" key="1">
    <citation type="submission" date="2016-10" db="EMBL/GenBank/DDBJ databases">
        <authorList>
            <person name="Varghese N."/>
            <person name="Submissions S."/>
        </authorList>
    </citation>
    <scope>NUCLEOTIDE SEQUENCE [LARGE SCALE GENOMIC DNA]</scope>
    <source>
        <strain evidence="7">DSM 21620</strain>
    </source>
</reference>